<dbReference type="Proteomes" id="UP000247465">
    <property type="component" value="Chromosome"/>
</dbReference>
<dbReference type="EC" id="1.14.11.37" evidence="1"/>
<dbReference type="SUPFAM" id="SSF51197">
    <property type="entry name" value="Clavaminate synthase-like"/>
    <property type="match status" value="1"/>
</dbReference>
<dbReference type="InterPro" id="IPR008775">
    <property type="entry name" value="Phytyl_CoA_dOase-like"/>
</dbReference>
<protein>
    <submittedName>
        <fullName evidence="1">Kanamycin B dioxygenase</fullName>
        <ecNumber evidence="1">1.14.11.37</ecNumber>
    </submittedName>
</protein>
<sequence length="260" mass="30633">MGVATSYNVDRLLQEWRINGFVVFEDFIPIDKIDRILEAWKPIRDEGVKRQGKHPVRGYHRYNVRVPFLFPFVDEEIFEHPDLVEFLGRVLGKDYAWSHFDSNIPLPGSDYQSWHRDSQLLFPGIKLPAFDVGVKFPLVDTNEENGSFEVIPCTQYVADEDLQNDLDSILGGDECHSGFHPIRLNLKRGSVWVQDGRAYHRGTPNRSDHPRDELCMAFCRPWLFNQWQHEYTEKHFPRELWESLSPHSKEVLRWQRVEDV</sequence>
<proteinExistence type="predicted"/>
<dbReference type="AlphaFoldDB" id="A0A2Z4AH92"/>
<keyword evidence="1" id="KW-0560">Oxidoreductase</keyword>
<dbReference type="PANTHER" id="PTHR37563:SF2">
    <property type="entry name" value="PHYTANOYL-COA DIOXYGENASE FAMILY PROTEIN (AFU_ORTHOLOGUE AFUA_2G03330)"/>
    <property type="match status" value="1"/>
</dbReference>
<dbReference type="EMBL" id="CP029803">
    <property type="protein sequence ID" value="AWT60538.1"/>
    <property type="molecule type" value="Genomic_DNA"/>
</dbReference>
<evidence type="ECO:0000313" key="1">
    <source>
        <dbReference type="EMBL" id="AWT60538.1"/>
    </source>
</evidence>
<accession>A0A2Z4AH92</accession>
<evidence type="ECO:0000313" key="2">
    <source>
        <dbReference type="Proteomes" id="UP000247465"/>
    </source>
</evidence>
<dbReference type="Gene3D" id="2.60.120.620">
    <property type="entry name" value="q2cbj1_9rhob like domain"/>
    <property type="match status" value="1"/>
</dbReference>
<dbReference type="KEGG" id="mtar:DF168_01752"/>
<keyword evidence="1" id="KW-0223">Dioxygenase</keyword>
<dbReference type="Pfam" id="PF05721">
    <property type="entry name" value="PhyH"/>
    <property type="match status" value="1"/>
</dbReference>
<name>A0A2Z4AH92_9BACT</name>
<dbReference type="GO" id="GO:0016706">
    <property type="term" value="F:2-oxoglutarate-dependent dioxygenase activity"/>
    <property type="evidence" value="ECO:0007669"/>
    <property type="project" value="UniProtKB-ARBA"/>
</dbReference>
<reference evidence="1 2" key="1">
    <citation type="submission" date="2018-06" db="EMBL/GenBank/DDBJ databases">
        <title>Draft Genome Sequence of a Novel Marine Bacterium Related to the Verrucomicrobia.</title>
        <authorList>
            <person name="Vosseberg J."/>
            <person name="Martijn J."/>
            <person name="Ettema T.J.G."/>
        </authorList>
    </citation>
    <scope>NUCLEOTIDE SEQUENCE [LARGE SCALE GENOMIC DNA]</scope>
    <source>
        <strain evidence="1">TARA_B100001123</strain>
    </source>
</reference>
<gene>
    <name evidence="1" type="primary">kanJ_3</name>
    <name evidence="1" type="ORF">DF168_01752</name>
</gene>
<dbReference type="PANTHER" id="PTHR37563">
    <property type="entry name" value="PHYTANOYL-COA DIOXYGENASE FAMILY PROTEIN (AFU_ORTHOLOGUE AFUA_2G03330)"/>
    <property type="match status" value="1"/>
</dbReference>
<dbReference type="InterPro" id="IPR051961">
    <property type="entry name" value="Fungal_Metabolite_Diox"/>
</dbReference>
<organism evidence="1 2">
    <name type="scientific">Candidatus Moanibacter tarae</name>
    <dbReference type="NCBI Taxonomy" id="2200854"/>
    <lineage>
        <taxon>Bacteria</taxon>
        <taxon>Pseudomonadati</taxon>
        <taxon>Verrucomicrobiota</taxon>
        <taxon>Opitutia</taxon>
        <taxon>Puniceicoccales</taxon>
        <taxon>Puniceicoccales incertae sedis</taxon>
        <taxon>Candidatus Moanibacter</taxon>
    </lineage>
</organism>